<dbReference type="AlphaFoldDB" id="A0A516R2T0"/>
<evidence type="ECO:0000256" key="2">
    <source>
        <dbReference type="ARBA" id="ARBA00023125"/>
    </source>
</evidence>
<evidence type="ECO:0000259" key="5">
    <source>
        <dbReference type="PROSITE" id="PS50987"/>
    </source>
</evidence>
<evidence type="ECO:0000313" key="6">
    <source>
        <dbReference type="EMBL" id="QDQ09951.1"/>
    </source>
</evidence>
<reference evidence="6 7" key="1">
    <citation type="journal article" date="2019" name="J. Ind. Microbiol. Biotechnol.">
        <title>The complete genomic sequence of Streptomyces spectabilis NRRL-2792 and identification of secondary metabolite biosynthetic gene clusters.</title>
        <authorList>
            <person name="Sinha A."/>
            <person name="Phillips-Salemka S."/>
            <person name="Niraula T.A."/>
            <person name="Short K.A."/>
            <person name="Niraula N.P."/>
        </authorList>
    </citation>
    <scope>NUCLEOTIDE SEQUENCE [LARGE SCALE GENOMIC DNA]</scope>
    <source>
        <strain evidence="6 7">NRRL 2792</strain>
    </source>
</reference>
<dbReference type="SMART" id="SM00418">
    <property type="entry name" value="HTH_ARSR"/>
    <property type="match status" value="1"/>
</dbReference>
<dbReference type="InterPro" id="IPR011991">
    <property type="entry name" value="ArsR-like_HTH"/>
</dbReference>
<dbReference type="SUPFAM" id="SSF46785">
    <property type="entry name" value="Winged helix' DNA-binding domain"/>
    <property type="match status" value="1"/>
</dbReference>
<evidence type="ECO:0000313" key="7">
    <source>
        <dbReference type="Proteomes" id="UP000316806"/>
    </source>
</evidence>
<keyword evidence="2" id="KW-0238">DNA-binding</keyword>
<dbReference type="PANTHER" id="PTHR43132:SF2">
    <property type="entry name" value="ARSENICAL RESISTANCE OPERON REPRESSOR ARSR-RELATED"/>
    <property type="match status" value="1"/>
</dbReference>
<dbReference type="RefSeq" id="WP_144001527.1">
    <property type="nucleotide sequence ID" value="NZ_CP040916.1"/>
</dbReference>
<dbReference type="PROSITE" id="PS50987">
    <property type="entry name" value="HTH_ARSR_2"/>
    <property type="match status" value="1"/>
</dbReference>
<organism evidence="6 7">
    <name type="scientific">Streptomyces spectabilis</name>
    <dbReference type="NCBI Taxonomy" id="68270"/>
    <lineage>
        <taxon>Bacteria</taxon>
        <taxon>Bacillati</taxon>
        <taxon>Actinomycetota</taxon>
        <taxon>Actinomycetes</taxon>
        <taxon>Kitasatosporales</taxon>
        <taxon>Streptomycetaceae</taxon>
        <taxon>Streptomyces</taxon>
    </lineage>
</organism>
<dbReference type="InterPro" id="IPR051011">
    <property type="entry name" value="Metal_resp_trans_reg"/>
</dbReference>
<evidence type="ECO:0000256" key="1">
    <source>
        <dbReference type="ARBA" id="ARBA00023015"/>
    </source>
</evidence>
<dbReference type="GO" id="GO:0003677">
    <property type="term" value="F:DNA binding"/>
    <property type="evidence" value="ECO:0007669"/>
    <property type="project" value="UniProtKB-KW"/>
</dbReference>
<dbReference type="InterPro" id="IPR036390">
    <property type="entry name" value="WH_DNA-bd_sf"/>
</dbReference>
<dbReference type="PANTHER" id="PTHR43132">
    <property type="entry name" value="ARSENICAL RESISTANCE OPERON REPRESSOR ARSR-RELATED"/>
    <property type="match status" value="1"/>
</dbReference>
<dbReference type="InterPro" id="IPR036388">
    <property type="entry name" value="WH-like_DNA-bd_sf"/>
</dbReference>
<name>A0A516R2T0_STRST</name>
<dbReference type="Proteomes" id="UP000316806">
    <property type="component" value="Chromosome"/>
</dbReference>
<gene>
    <name evidence="6" type="ORF">FH965_04735</name>
</gene>
<sequence length="123" mass="13069">MNRVPSSLREAQAELFQALGHPVRVRVLEVLQDGPIPVQELLAALELEIESSELARQLAMLLGCGVVTVNRRGTAAVYEGAGEDVAELLAVARRISSVRLSGLSEPLEPVRGPGRGAEPEPAP</sequence>
<proteinExistence type="predicted"/>
<dbReference type="Gene3D" id="1.10.10.10">
    <property type="entry name" value="Winged helix-like DNA-binding domain superfamily/Winged helix DNA-binding domain"/>
    <property type="match status" value="1"/>
</dbReference>
<feature type="region of interest" description="Disordered" evidence="4">
    <location>
        <begin position="104"/>
        <end position="123"/>
    </location>
</feature>
<dbReference type="GO" id="GO:0003700">
    <property type="term" value="F:DNA-binding transcription factor activity"/>
    <property type="evidence" value="ECO:0007669"/>
    <property type="project" value="InterPro"/>
</dbReference>
<feature type="domain" description="HTH arsR-type" evidence="5">
    <location>
        <begin position="4"/>
        <end position="100"/>
    </location>
</feature>
<evidence type="ECO:0000256" key="4">
    <source>
        <dbReference type="SAM" id="MobiDB-lite"/>
    </source>
</evidence>
<dbReference type="InterPro" id="IPR001845">
    <property type="entry name" value="HTH_ArsR_DNA-bd_dom"/>
</dbReference>
<dbReference type="NCBIfam" id="NF033788">
    <property type="entry name" value="HTH_metalloreg"/>
    <property type="match status" value="1"/>
</dbReference>
<dbReference type="EMBL" id="CP040916">
    <property type="protein sequence ID" value="QDQ09951.1"/>
    <property type="molecule type" value="Genomic_DNA"/>
</dbReference>
<accession>A0A516R2T0</accession>
<evidence type="ECO:0000256" key="3">
    <source>
        <dbReference type="ARBA" id="ARBA00023163"/>
    </source>
</evidence>
<keyword evidence="3" id="KW-0804">Transcription</keyword>
<keyword evidence="1" id="KW-0805">Transcription regulation</keyword>
<protein>
    <submittedName>
        <fullName evidence="6">Winged helix-turn-helix transcriptional regulator</fullName>
    </submittedName>
</protein>
<dbReference type="CDD" id="cd00090">
    <property type="entry name" value="HTH_ARSR"/>
    <property type="match status" value="1"/>
</dbReference>